<evidence type="ECO:0000256" key="1">
    <source>
        <dbReference type="ARBA" id="ARBA00004141"/>
    </source>
</evidence>
<keyword evidence="3 5" id="KW-1133">Transmembrane helix</keyword>
<keyword evidence="4 5" id="KW-0472">Membrane</keyword>
<comment type="caution">
    <text evidence="7">The sequence shown here is derived from an EMBL/GenBank/DDBJ whole genome shotgun (WGS) entry which is preliminary data.</text>
</comment>
<dbReference type="EMBL" id="SWVK01000009">
    <property type="protein sequence ID" value="NFN35129.1"/>
    <property type="molecule type" value="Genomic_DNA"/>
</dbReference>
<reference evidence="9 10" key="1">
    <citation type="submission" date="2019-04" db="EMBL/GenBank/DDBJ databases">
        <title>Genome sequencing of Clostridium botulinum Groups I-IV and Clostridium butyricum.</title>
        <authorList>
            <person name="Brunt J."/>
            <person name="Van Vliet A.H.M."/>
            <person name="Stringer S.C."/>
            <person name="Carter A.T."/>
            <person name="Peck M.W."/>
        </authorList>
    </citation>
    <scope>NUCLEOTIDE SEQUENCE [LARGE SCALE GENOMIC DNA]</scope>
    <source>
        <strain evidence="7 10">1605</strain>
        <strain evidence="8 9">CB-K-33E</strain>
    </source>
</reference>
<dbReference type="Proteomes" id="UP000473681">
    <property type="component" value="Unassembled WGS sequence"/>
</dbReference>
<proteinExistence type="predicted"/>
<gene>
    <name evidence="7" type="ORF">FC774_01695</name>
    <name evidence="8" type="ORF">FDB51_08295</name>
</gene>
<dbReference type="RefSeq" id="WP_053341691.1">
    <property type="nucleotide sequence ID" value="NZ_LFPA01000026.1"/>
</dbReference>
<dbReference type="EMBL" id="SWOV01000003">
    <property type="protein sequence ID" value="NFF86624.1"/>
    <property type="molecule type" value="Genomic_DNA"/>
</dbReference>
<organism evidence="7 10">
    <name type="scientific">Clostridium botulinum</name>
    <dbReference type="NCBI Taxonomy" id="1491"/>
    <lineage>
        <taxon>Bacteria</taxon>
        <taxon>Bacillati</taxon>
        <taxon>Bacillota</taxon>
        <taxon>Clostridia</taxon>
        <taxon>Eubacteriales</taxon>
        <taxon>Clostridiaceae</taxon>
        <taxon>Clostridium</taxon>
    </lineage>
</organism>
<evidence type="ECO:0000256" key="3">
    <source>
        <dbReference type="ARBA" id="ARBA00022989"/>
    </source>
</evidence>
<comment type="subcellular location">
    <subcellularLocation>
        <location evidence="1">Membrane</location>
        <topology evidence="1">Multi-pass membrane protein</topology>
    </subcellularLocation>
</comment>
<feature type="transmembrane region" description="Helical" evidence="5">
    <location>
        <begin position="21"/>
        <end position="42"/>
    </location>
</feature>
<evidence type="ECO:0000313" key="9">
    <source>
        <dbReference type="Proteomes" id="UP000473681"/>
    </source>
</evidence>
<feature type="transmembrane region" description="Helical" evidence="5">
    <location>
        <begin position="143"/>
        <end position="161"/>
    </location>
</feature>
<evidence type="ECO:0000259" key="6">
    <source>
        <dbReference type="Pfam" id="PF13515"/>
    </source>
</evidence>
<dbReference type="Pfam" id="PF13515">
    <property type="entry name" value="FUSC_2"/>
    <property type="match status" value="1"/>
</dbReference>
<sequence length="341" mass="38899">MKEKILNLKNKLLKFDKENGVLTKVKVFALCVIFVKTYIYLFGKENNIISIVLLIGLMVFCQCDLGFNVKQATASLFFMYMLITFASKISLINPYLGIFINLFSILSILILGAYIPEMENHTNILMSYIFCQGYNVAGEAFKLRSISLVIGSIAIALIYYYSHKKNKYNKRIKDVLLELKGDVERIHWYIRITVSLTFVMFIGDVINMPRTMWISLTILSLTKFKKNDIKYRAVNRILGAVAGIIAFIVIYTSISNNGIKDIIMMIVGFLAMFPKSYPIKTAFNAFNALVASLLFFSENMAIALRIITNIFGIVFAVIFNIVMFKVLEFHQSKKEISTIKV</sequence>
<dbReference type="GO" id="GO:0016020">
    <property type="term" value="C:membrane"/>
    <property type="evidence" value="ECO:0007669"/>
    <property type="project" value="UniProtKB-SubCell"/>
</dbReference>
<evidence type="ECO:0000313" key="8">
    <source>
        <dbReference type="EMBL" id="NFN35129.1"/>
    </source>
</evidence>
<dbReference type="InterPro" id="IPR049453">
    <property type="entry name" value="Memb_transporter_dom"/>
</dbReference>
<evidence type="ECO:0000313" key="10">
    <source>
        <dbReference type="Proteomes" id="UP000476820"/>
    </source>
</evidence>
<evidence type="ECO:0000256" key="4">
    <source>
        <dbReference type="ARBA" id="ARBA00023136"/>
    </source>
</evidence>
<feature type="transmembrane region" description="Helical" evidence="5">
    <location>
        <begin position="48"/>
        <end position="67"/>
    </location>
</feature>
<evidence type="ECO:0000256" key="5">
    <source>
        <dbReference type="SAM" id="Phobius"/>
    </source>
</evidence>
<name>A0A0M1LU46_CLOBO</name>
<dbReference type="AlphaFoldDB" id="A0A0M1LU46"/>
<protein>
    <submittedName>
        <fullName evidence="7">FUSC family protein</fullName>
    </submittedName>
</protein>
<evidence type="ECO:0000256" key="2">
    <source>
        <dbReference type="ARBA" id="ARBA00022692"/>
    </source>
</evidence>
<keyword evidence="2 5" id="KW-0812">Transmembrane</keyword>
<dbReference type="Proteomes" id="UP000476820">
    <property type="component" value="Unassembled WGS sequence"/>
</dbReference>
<feature type="transmembrane region" description="Helical" evidence="5">
    <location>
        <begin position="233"/>
        <end position="252"/>
    </location>
</feature>
<feature type="transmembrane region" description="Helical" evidence="5">
    <location>
        <begin position="98"/>
        <end position="116"/>
    </location>
</feature>
<feature type="transmembrane region" description="Helical" evidence="5">
    <location>
        <begin position="302"/>
        <end position="324"/>
    </location>
</feature>
<evidence type="ECO:0000313" key="7">
    <source>
        <dbReference type="EMBL" id="NFF86624.1"/>
    </source>
</evidence>
<feature type="domain" description="Integral membrane bound transporter" evidence="6">
    <location>
        <begin position="199"/>
        <end position="319"/>
    </location>
</feature>
<accession>A0A0M1LU46</accession>
<dbReference type="OrthoDB" id="3251843at2"/>